<dbReference type="AlphaFoldDB" id="A0AAE0LZJ4"/>
<dbReference type="InterPro" id="IPR017871">
    <property type="entry name" value="ABC_transporter-like_CS"/>
</dbReference>
<dbReference type="SUPFAM" id="SSF90123">
    <property type="entry name" value="ABC transporter transmembrane region"/>
    <property type="match status" value="1"/>
</dbReference>
<evidence type="ECO:0000256" key="1">
    <source>
        <dbReference type="ARBA" id="ARBA00004141"/>
    </source>
</evidence>
<dbReference type="InterPro" id="IPR039421">
    <property type="entry name" value="Type_1_exporter"/>
</dbReference>
<dbReference type="EMBL" id="JAUEDM010000007">
    <property type="protein sequence ID" value="KAK3313458.1"/>
    <property type="molecule type" value="Genomic_DNA"/>
</dbReference>
<feature type="transmembrane region" description="Helical" evidence="11">
    <location>
        <begin position="567"/>
        <end position="584"/>
    </location>
</feature>
<evidence type="ECO:0008006" key="16">
    <source>
        <dbReference type="Google" id="ProtNLM"/>
    </source>
</evidence>
<accession>A0AAE0LZJ4</accession>
<keyword evidence="5" id="KW-0067">ATP-binding</keyword>
<dbReference type="GO" id="GO:0005774">
    <property type="term" value="C:vacuolar membrane"/>
    <property type="evidence" value="ECO:0007669"/>
    <property type="project" value="TreeGrafter"/>
</dbReference>
<evidence type="ECO:0000256" key="9">
    <source>
        <dbReference type="ARBA" id="ARBA00024363"/>
    </source>
</evidence>
<feature type="region of interest" description="Disordered" evidence="10">
    <location>
        <begin position="943"/>
        <end position="1028"/>
    </location>
</feature>
<keyword evidence="7 11" id="KW-1133">Transmembrane helix</keyword>
<feature type="transmembrane region" description="Helical" evidence="11">
    <location>
        <begin position="163"/>
        <end position="183"/>
    </location>
</feature>
<feature type="compositionally biased region" description="Polar residues" evidence="10">
    <location>
        <begin position="1012"/>
        <end position="1028"/>
    </location>
</feature>
<evidence type="ECO:0000313" key="15">
    <source>
        <dbReference type="Proteomes" id="UP001283341"/>
    </source>
</evidence>
<dbReference type="Pfam" id="PF00005">
    <property type="entry name" value="ABC_tran"/>
    <property type="match status" value="1"/>
</dbReference>
<evidence type="ECO:0000313" key="14">
    <source>
        <dbReference type="EMBL" id="KAK3313458.1"/>
    </source>
</evidence>
<evidence type="ECO:0000259" key="12">
    <source>
        <dbReference type="PROSITE" id="PS50893"/>
    </source>
</evidence>
<evidence type="ECO:0000256" key="11">
    <source>
        <dbReference type="SAM" id="Phobius"/>
    </source>
</evidence>
<dbReference type="GO" id="GO:0000041">
    <property type="term" value="P:transition metal ion transport"/>
    <property type="evidence" value="ECO:0007669"/>
    <property type="project" value="UniProtKB-ARBA"/>
</dbReference>
<feature type="domain" description="ABC transmembrane type-1" evidence="13">
    <location>
        <begin position="336"/>
        <end position="620"/>
    </location>
</feature>
<dbReference type="FunFam" id="3.40.50.300:FF:000186">
    <property type="entry name" value="ATP-binding cassette sub-family B member 7, mitochondrial"/>
    <property type="match status" value="1"/>
</dbReference>
<dbReference type="GO" id="GO:0140359">
    <property type="term" value="F:ABC-type transporter activity"/>
    <property type="evidence" value="ECO:0007669"/>
    <property type="project" value="InterPro"/>
</dbReference>
<proteinExistence type="inferred from homology"/>
<dbReference type="Gene3D" id="1.20.1560.10">
    <property type="entry name" value="ABC transporter type 1, transmembrane domain"/>
    <property type="match status" value="1"/>
</dbReference>
<dbReference type="PROSITE" id="PS50929">
    <property type="entry name" value="ABC_TM1F"/>
    <property type="match status" value="1"/>
</dbReference>
<evidence type="ECO:0000256" key="10">
    <source>
        <dbReference type="SAM" id="MobiDB-lite"/>
    </source>
</evidence>
<name>A0AAE0LZJ4_9PEZI</name>
<keyword evidence="8 11" id="KW-0472">Membrane</keyword>
<reference evidence="14" key="2">
    <citation type="submission" date="2023-06" db="EMBL/GenBank/DDBJ databases">
        <authorList>
            <consortium name="Lawrence Berkeley National Laboratory"/>
            <person name="Haridas S."/>
            <person name="Hensen N."/>
            <person name="Bonometti L."/>
            <person name="Westerberg I."/>
            <person name="Brannstrom I.O."/>
            <person name="Guillou S."/>
            <person name="Cros-Aarteil S."/>
            <person name="Calhoun S."/>
            <person name="Kuo A."/>
            <person name="Mondo S."/>
            <person name="Pangilinan J."/>
            <person name="Riley R."/>
            <person name="Labutti K."/>
            <person name="Andreopoulos B."/>
            <person name="Lipzen A."/>
            <person name="Chen C."/>
            <person name="Yanf M."/>
            <person name="Daum C."/>
            <person name="Ng V."/>
            <person name="Clum A."/>
            <person name="Steindorff A."/>
            <person name="Ohm R."/>
            <person name="Martin F."/>
            <person name="Silar P."/>
            <person name="Natvig D."/>
            <person name="Lalanne C."/>
            <person name="Gautier V."/>
            <person name="Ament-Velasquez S.L."/>
            <person name="Kruys A."/>
            <person name="Hutchinson M.I."/>
            <person name="Powell A.J."/>
            <person name="Barry K."/>
            <person name="Miller A.N."/>
            <person name="Grigoriev I.V."/>
            <person name="Debuchy R."/>
            <person name="Gladieux P."/>
            <person name="Thoren M.H."/>
            <person name="Johannesson H."/>
        </authorList>
    </citation>
    <scope>NUCLEOTIDE SEQUENCE</scope>
    <source>
        <strain evidence="14">CBS 118394</strain>
    </source>
</reference>
<feature type="transmembrane region" description="Helical" evidence="11">
    <location>
        <begin position="26"/>
        <end position="46"/>
    </location>
</feature>
<organism evidence="14 15">
    <name type="scientific">Apodospora peruviana</name>
    <dbReference type="NCBI Taxonomy" id="516989"/>
    <lineage>
        <taxon>Eukaryota</taxon>
        <taxon>Fungi</taxon>
        <taxon>Dikarya</taxon>
        <taxon>Ascomycota</taxon>
        <taxon>Pezizomycotina</taxon>
        <taxon>Sordariomycetes</taxon>
        <taxon>Sordariomycetidae</taxon>
        <taxon>Sordariales</taxon>
        <taxon>Lasiosphaeriaceae</taxon>
        <taxon>Apodospora</taxon>
    </lineage>
</organism>
<feature type="transmembrane region" description="Helical" evidence="11">
    <location>
        <begin position="451"/>
        <end position="471"/>
    </location>
</feature>
<dbReference type="InterPro" id="IPR036640">
    <property type="entry name" value="ABC1_TM_sf"/>
</dbReference>
<evidence type="ECO:0000256" key="2">
    <source>
        <dbReference type="ARBA" id="ARBA00022448"/>
    </source>
</evidence>
<dbReference type="Pfam" id="PF00664">
    <property type="entry name" value="ABC_membrane"/>
    <property type="match status" value="1"/>
</dbReference>
<feature type="transmembrane region" description="Helical" evidence="11">
    <location>
        <begin position="133"/>
        <end position="151"/>
    </location>
</feature>
<comment type="similarity">
    <text evidence="9">Belongs to the ABC transporter superfamily. ABCB family. Heavy Metal importer (TC 3.A.1.210) subfamily.</text>
</comment>
<reference evidence="14" key="1">
    <citation type="journal article" date="2023" name="Mol. Phylogenet. Evol.">
        <title>Genome-scale phylogeny and comparative genomics of the fungal order Sordariales.</title>
        <authorList>
            <person name="Hensen N."/>
            <person name="Bonometti L."/>
            <person name="Westerberg I."/>
            <person name="Brannstrom I.O."/>
            <person name="Guillou S."/>
            <person name="Cros-Aarteil S."/>
            <person name="Calhoun S."/>
            <person name="Haridas S."/>
            <person name="Kuo A."/>
            <person name="Mondo S."/>
            <person name="Pangilinan J."/>
            <person name="Riley R."/>
            <person name="LaButti K."/>
            <person name="Andreopoulos B."/>
            <person name="Lipzen A."/>
            <person name="Chen C."/>
            <person name="Yan M."/>
            <person name="Daum C."/>
            <person name="Ng V."/>
            <person name="Clum A."/>
            <person name="Steindorff A."/>
            <person name="Ohm R.A."/>
            <person name="Martin F."/>
            <person name="Silar P."/>
            <person name="Natvig D.O."/>
            <person name="Lalanne C."/>
            <person name="Gautier V."/>
            <person name="Ament-Velasquez S.L."/>
            <person name="Kruys A."/>
            <person name="Hutchinson M.I."/>
            <person name="Powell A.J."/>
            <person name="Barry K."/>
            <person name="Miller A.N."/>
            <person name="Grigoriev I.V."/>
            <person name="Debuchy R."/>
            <person name="Gladieux P."/>
            <person name="Hiltunen Thoren M."/>
            <person name="Johannesson H."/>
        </authorList>
    </citation>
    <scope>NUCLEOTIDE SEQUENCE</scope>
    <source>
        <strain evidence="14">CBS 118394</strain>
    </source>
</reference>
<evidence type="ECO:0000259" key="13">
    <source>
        <dbReference type="PROSITE" id="PS50929"/>
    </source>
</evidence>
<dbReference type="PROSITE" id="PS50893">
    <property type="entry name" value="ABC_TRANSPORTER_2"/>
    <property type="match status" value="1"/>
</dbReference>
<evidence type="ECO:0000256" key="8">
    <source>
        <dbReference type="ARBA" id="ARBA00023136"/>
    </source>
</evidence>
<dbReference type="GO" id="GO:0005524">
    <property type="term" value="F:ATP binding"/>
    <property type="evidence" value="ECO:0007669"/>
    <property type="project" value="UniProtKB-KW"/>
</dbReference>
<keyword evidence="15" id="KW-1185">Reference proteome</keyword>
<evidence type="ECO:0000256" key="4">
    <source>
        <dbReference type="ARBA" id="ARBA00022741"/>
    </source>
</evidence>
<dbReference type="SMART" id="SM00382">
    <property type="entry name" value="AAA"/>
    <property type="match status" value="1"/>
</dbReference>
<evidence type="ECO:0000256" key="7">
    <source>
        <dbReference type="ARBA" id="ARBA00022989"/>
    </source>
</evidence>
<keyword evidence="4" id="KW-0547">Nucleotide-binding</keyword>
<keyword evidence="3 11" id="KW-0812">Transmembrane</keyword>
<dbReference type="InterPro" id="IPR003593">
    <property type="entry name" value="AAA+_ATPase"/>
</dbReference>
<dbReference type="FunFam" id="1.20.1560.10:FF:000050">
    <property type="entry name" value="Vacuolar ABC heavy metal transporter (Hmt1)"/>
    <property type="match status" value="1"/>
</dbReference>
<comment type="subcellular location">
    <subcellularLocation>
        <location evidence="1">Membrane</location>
        <topology evidence="1">Multi-pass membrane protein</topology>
    </subcellularLocation>
</comment>
<keyword evidence="2" id="KW-0813">Transport</keyword>
<gene>
    <name evidence="14" type="ORF">B0H66DRAFT_484403</name>
</gene>
<dbReference type="SUPFAM" id="SSF52540">
    <property type="entry name" value="P-loop containing nucleoside triphosphate hydrolases"/>
    <property type="match status" value="1"/>
</dbReference>
<dbReference type="InterPro" id="IPR011527">
    <property type="entry name" value="ABC1_TM_dom"/>
</dbReference>
<feature type="compositionally biased region" description="Basic and acidic residues" evidence="10">
    <location>
        <begin position="984"/>
        <end position="996"/>
    </location>
</feature>
<evidence type="ECO:0000256" key="6">
    <source>
        <dbReference type="ARBA" id="ARBA00022946"/>
    </source>
</evidence>
<evidence type="ECO:0000256" key="5">
    <source>
        <dbReference type="ARBA" id="ARBA00022840"/>
    </source>
</evidence>
<dbReference type="Gene3D" id="3.40.50.300">
    <property type="entry name" value="P-loop containing nucleotide triphosphate hydrolases"/>
    <property type="match status" value="1"/>
</dbReference>
<dbReference type="GO" id="GO:0016887">
    <property type="term" value="F:ATP hydrolysis activity"/>
    <property type="evidence" value="ECO:0007669"/>
    <property type="project" value="InterPro"/>
</dbReference>
<sequence>MDVARNNGEPETERSTAEAIFLKAQLLYPVVLLVAFILSAGIHSILTSRTEEELIVPTARGPGGKPLPVTKKKREHHEKPQVLHIDGNSMAQGVFHYIAAAVVLSFLANGVAVVVHGLHARDLSGWWCSEERMVYLIGSAFLYVYVLITLFDWQPSPNIVHLIVWNLGLIGEAAILLSFAFYVNENHQLMGGIEERIPELENEIGTWDLLDLSIGVVRLCLLGLLVLLYATLATKRRIKEHRDTDEEANRSDADETCPLLNGNGTNYNTQANGHAANGRVKTDTADTGCQEVDENAAFYRPEKLPHKTWFEYVRGYSIFFPYLWPSDSLKLQGVVLLCFILVIFQRYVNIMVPAQIGKVTDTLEEGLHKMPWADLGYLIMYKLLQGQSGVLGSLRSILWIPVSQHTYRALTTASFEHVHSLSLDFHLGKRTGEVLSALNKGASINAFLEQVTFQVVPMLVDLMIAIIYFKIKFGSMYALFVSIITFYYLYLTIRMAATRADQRRDMVNADREEEAVKNDSITSYETVKYFNQEKYEFTRYRNAILTFQEAEAKVTWGINHMNMCQSLVFLCGIMVCMMFCAWEVSQGTRSVGDFVALVTYLGQLQGPLNFFGTFYRTVQQAMISGERLLELFKIQPTVTDKPGAMTLPECSGHIKWDKVGFSYDKRRTALHDLSFECKPGTTTAFVGESGGGKSTVFRLMFRYYNCHSGRIEIGGHDVKDLTIDCVRRSIGVVPQDTMLFNESLMYNLKYANPAATDEDVFEACRAAAIHDRILSFPDGYRTRVGERGLRLSGGEKQRVAIARTILKNPKIIMLDEATSALDGETEQKIQSKLISGNFGTGRTLLIIAHRLSTITHADQIIVLHAGTMVEKGTHQELLALNGRYASMWDKHCRAERAAEEARDATRKAKKLLCQANLSRADAASDGYNSMASSTILHAGLNSPTSSASIKDDGSQADSASVSSDDTNASVNGSEGTLQYDGCDGSEHGEICDRDDSAASNQALMQQRYHEQLLSSPLVPSNMPQNGSA</sequence>
<dbReference type="PANTHER" id="PTHR24221:SF651">
    <property type="entry name" value="HEAVY METAL TOLERANCE PROTEIN"/>
    <property type="match status" value="1"/>
</dbReference>
<feature type="compositionally biased region" description="Low complexity" evidence="10">
    <location>
        <begin position="955"/>
        <end position="969"/>
    </location>
</feature>
<dbReference type="InterPro" id="IPR027417">
    <property type="entry name" value="P-loop_NTPase"/>
</dbReference>
<comment type="caution">
    <text evidence="14">The sequence shown here is derived from an EMBL/GenBank/DDBJ whole genome shotgun (WGS) entry which is preliminary data.</text>
</comment>
<feature type="transmembrane region" description="Helical" evidence="11">
    <location>
        <begin position="212"/>
        <end position="232"/>
    </location>
</feature>
<dbReference type="PANTHER" id="PTHR24221">
    <property type="entry name" value="ATP-BINDING CASSETTE SUB-FAMILY B"/>
    <property type="match status" value="1"/>
</dbReference>
<dbReference type="CDD" id="cd18583">
    <property type="entry name" value="ABC_6TM_HMT1"/>
    <property type="match status" value="1"/>
</dbReference>
<evidence type="ECO:0000256" key="3">
    <source>
        <dbReference type="ARBA" id="ARBA00022692"/>
    </source>
</evidence>
<feature type="transmembrane region" description="Helical" evidence="11">
    <location>
        <begin position="477"/>
        <end position="497"/>
    </location>
</feature>
<feature type="domain" description="ABC transporter" evidence="12">
    <location>
        <begin position="654"/>
        <end position="890"/>
    </location>
</feature>
<feature type="transmembrane region" description="Helical" evidence="11">
    <location>
        <begin position="94"/>
        <end position="118"/>
    </location>
</feature>
<dbReference type="InterPro" id="IPR003439">
    <property type="entry name" value="ABC_transporter-like_ATP-bd"/>
</dbReference>
<dbReference type="PROSITE" id="PS00211">
    <property type="entry name" value="ABC_TRANSPORTER_1"/>
    <property type="match status" value="1"/>
</dbReference>
<dbReference type="Proteomes" id="UP001283341">
    <property type="component" value="Unassembled WGS sequence"/>
</dbReference>
<keyword evidence="6" id="KW-0809">Transit peptide</keyword>
<protein>
    <recommendedName>
        <fullName evidence="16">Heavy metal tolerance protein</fullName>
    </recommendedName>
</protein>